<dbReference type="RefSeq" id="WP_145114999.1">
    <property type="nucleotide sequence ID" value="NZ_CP036349.1"/>
</dbReference>
<reference evidence="1 2" key="1">
    <citation type="submission" date="2019-02" db="EMBL/GenBank/DDBJ databases">
        <title>Deep-cultivation of Planctomycetes and their phenomic and genomic characterization uncovers novel biology.</title>
        <authorList>
            <person name="Wiegand S."/>
            <person name="Jogler M."/>
            <person name="Boedeker C."/>
            <person name="Pinto D."/>
            <person name="Vollmers J."/>
            <person name="Rivas-Marin E."/>
            <person name="Kohn T."/>
            <person name="Peeters S.H."/>
            <person name="Heuer A."/>
            <person name="Rast P."/>
            <person name="Oberbeckmann S."/>
            <person name="Bunk B."/>
            <person name="Jeske O."/>
            <person name="Meyerdierks A."/>
            <person name="Storesund J.E."/>
            <person name="Kallscheuer N."/>
            <person name="Luecker S."/>
            <person name="Lage O.M."/>
            <person name="Pohl T."/>
            <person name="Merkel B.J."/>
            <person name="Hornburger P."/>
            <person name="Mueller R.-W."/>
            <person name="Bruemmer F."/>
            <person name="Labrenz M."/>
            <person name="Spormann A.M."/>
            <person name="Op den Camp H."/>
            <person name="Overmann J."/>
            <person name="Amann R."/>
            <person name="Jetten M.S.M."/>
            <person name="Mascher T."/>
            <person name="Medema M.H."/>
            <person name="Devos D.P."/>
            <person name="Kaster A.-K."/>
            <person name="Ovreas L."/>
            <person name="Rohde M."/>
            <person name="Galperin M.Y."/>
            <person name="Jogler C."/>
        </authorList>
    </citation>
    <scope>NUCLEOTIDE SEQUENCE [LARGE SCALE GENOMIC DNA]</scope>
    <source>
        <strain evidence="1 2">Spa11</strain>
    </source>
</reference>
<dbReference type="EMBL" id="CP036349">
    <property type="protein sequence ID" value="QDV75564.1"/>
    <property type="molecule type" value="Genomic_DNA"/>
</dbReference>
<proteinExistence type="predicted"/>
<evidence type="ECO:0000313" key="1">
    <source>
        <dbReference type="EMBL" id="QDV75564.1"/>
    </source>
</evidence>
<dbReference type="AlphaFoldDB" id="A0A518KCQ2"/>
<gene>
    <name evidence="1" type="ORF">Spa11_37830</name>
</gene>
<accession>A0A518KCQ2</accession>
<keyword evidence="2" id="KW-1185">Reference proteome</keyword>
<protein>
    <submittedName>
        <fullName evidence="1">Uncharacterized protein</fullName>
    </submittedName>
</protein>
<organism evidence="1 2">
    <name type="scientific">Botrimarina mediterranea</name>
    <dbReference type="NCBI Taxonomy" id="2528022"/>
    <lineage>
        <taxon>Bacteria</taxon>
        <taxon>Pseudomonadati</taxon>
        <taxon>Planctomycetota</taxon>
        <taxon>Planctomycetia</taxon>
        <taxon>Pirellulales</taxon>
        <taxon>Lacipirellulaceae</taxon>
        <taxon>Botrimarina</taxon>
    </lineage>
</organism>
<evidence type="ECO:0000313" key="2">
    <source>
        <dbReference type="Proteomes" id="UP000316426"/>
    </source>
</evidence>
<name>A0A518KCQ2_9BACT</name>
<sequence>MAKRKPASEERTVKRQIPASKSLADELAKHARAMEWTQGKLAAVLLEFATESPKKVEQLIATRLDAIQKAKSPPGFLRASNFSETRLQLLLMPSVVEKLKVYGDAFNHTHVRMAALLLDCSLSNEKWFMQVLETKLGKNLMGLVYGWKPKPYRSAEASPGKRQRRGGR</sequence>
<dbReference type="Proteomes" id="UP000316426">
    <property type="component" value="Chromosome"/>
</dbReference>
<dbReference type="KEGG" id="bmei:Spa11_37830"/>